<evidence type="ECO:0000256" key="1">
    <source>
        <dbReference type="SAM" id="SignalP"/>
    </source>
</evidence>
<dbReference type="AlphaFoldDB" id="A0A1T4JMF8"/>
<evidence type="ECO:0000313" key="2">
    <source>
        <dbReference type="EMBL" id="SJZ31195.1"/>
    </source>
</evidence>
<proteinExistence type="predicted"/>
<dbReference type="Proteomes" id="UP000189956">
    <property type="component" value="Unassembled WGS sequence"/>
</dbReference>
<sequence>MKRSVFFCALILGVMIAACNTSTKKEGAYGIQNDIEKMGYRGAVKGVKIEEFIPDTRAGQGLALGKTATLSFDNDGRLLSSIGLGEVNKTCFYGKNGKVREIVELYHGIKMHAFHSYDSRGNCTKIDLYKVHNGDSALVEERVMKYNDKDSIISYHARPKSDDMIQTTIFYEYDKNDCFVEKRVYSALVSEKLDLEGDPITRIRAKFDDLKRPVEIDKFSLVEELYTKQIEYNEHGHIIKEIILKPEAASQEFTYHYTYGDNGKKVEAYTLRDGVRVEQVKYNDEGEPTLIEVLNEEGQIKARYTYEYDTQGNVIVSVTAHLDADKGVLVDVYKEVKTIEYYE</sequence>
<reference evidence="2 3" key="1">
    <citation type="submission" date="2017-02" db="EMBL/GenBank/DDBJ databases">
        <authorList>
            <person name="Peterson S.W."/>
        </authorList>
    </citation>
    <scope>NUCLEOTIDE SEQUENCE [LARGE SCALE GENOMIC DNA]</scope>
    <source>
        <strain evidence="2 3">ATCC 700135</strain>
    </source>
</reference>
<name>A0A1T4JMF8_PORCN</name>
<feature type="signal peptide" evidence="1">
    <location>
        <begin position="1"/>
        <end position="17"/>
    </location>
</feature>
<protein>
    <recommendedName>
        <fullName evidence="4">YD repeat-containing protein</fullName>
    </recommendedName>
</protein>
<organism evidence="2 3">
    <name type="scientific">Porphyromonas cangingivalis</name>
    <dbReference type="NCBI Taxonomy" id="36874"/>
    <lineage>
        <taxon>Bacteria</taxon>
        <taxon>Pseudomonadati</taxon>
        <taxon>Bacteroidota</taxon>
        <taxon>Bacteroidia</taxon>
        <taxon>Bacteroidales</taxon>
        <taxon>Porphyromonadaceae</taxon>
        <taxon>Porphyromonas</taxon>
    </lineage>
</organism>
<dbReference type="Gene3D" id="2.180.10.10">
    <property type="entry name" value="RHS repeat-associated core"/>
    <property type="match status" value="1"/>
</dbReference>
<keyword evidence="1" id="KW-0732">Signal</keyword>
<dbReference type="EMBL" id="FUWL01000003">
    <property type="protein sequence ID" value="SJZ31195.1"/>
    <property type="molecule type" value="Genomic_DNA"/>
</dbReference>
<evidence type="ECO:0000313" key="3">
    <source>
        <dbReference type="Proteomes" id="UP000189956"/>
    </source>
</evidence>
<dbReference type="PROSITE" id="PS51257">
    <property type="entry name" value="PROKAR_LIPOPROTEIN"/>
    <property type="match status" value="1"/>
</dbReference>
<accession>A0A1T4JMF8</accession>
<gene>
    <name evidence="2" type="ORF">SAMN02745205_00079</name>
</gene>
<feature type="chain" id="PRO_5012888236" description="YD repeat-containing protein" evidence="1">
    <location>
        <begin position="18"/>
        <end position="343"/>
    </location>
</feature>
<dbReference type="RefSeq" id="WP_126464405.1">
    <property type="nucleotide sequence ID" value="NZ_CALTZT010000007.1"/>
</dbReference>
<evidence type="ECO:0008006" key="4">
    <source>
        <dbReference type="Google" id="ProtNLM"/>
    </source>
</evidence>